<dbReference type="GO" id="GO:0061630">
    <property type="term" value="F:ubiquitin protein ligase activity"/>
    <property type="evidence" value="ECO:0007669"/>
    <property type="project" value="TreeGrafter"/>
</dbReference>
<gene>
    <name evidence="7" type="primary">SDIR1</name>
    <name evidence="7" type="ORF">TSPGSL018_6077</name>
</gene>
<evidence type="ECO:0000259" key="6">
    <source>
        <dbReference type="PROSITE" id="PS50089"/>
    </source>
</evidence>
<dbReference type="SMART" id="SM00184">
    <property type="entry name" value="RING"/>
    <property type="match status" value="1"/>
</dbReference>
<feature type="region of interest" description="Disordered" evidence="5">
    <location>
        <begin position="1"/>
        <end position="24"/>
    </location>
</feature>
<evidence type="ECO:0000256" key="4">
    <source>
        <dbReference type="PROSITE-ProRule" id="PRU00175"/>
    </source>
</evidence>
<evidence type="ECO:0000313" key="7">
    <source>
        <dbReference type="EMBL" id="JAC69565.1"/>
    </source>
</evidence>
<dbReference type="InterPro" id="IPR013083">
    <property type="entry name" value="Znf_RING/FYVE/PHD"/>
</dbReference>
<dbReference type="InterPro" id="IPR011016">
    <property type="entry name" value="Znf_RING-CH"/>
</dbReference>
<dbReference type="EMBL" id="GBEZ01016711">
    <property type="protein sequence ID" value="JAC69565.1"/>
    <property type="molecule type" value="Transcribed_RNA"/>
</dbReference>
<evidence type="ECO:0000256" key="2">
    <source>
        <dbReference type="ARBA" id="ARBA00022771"/>
    </source>
</evidence>
<dbReference type="AlphaFoldDB" id="A0A061RFX1"/>
<dbReference type="GO" id="GO:0006511">
    <property type="term" value="P:ubiquitin-dependent protein catabolic process"/>
    <property type="evidence" value="ECO:0007669"/>
    <property type="project" value="TreeGrafter"/>
</dbReference>
<feature type="domain" description="RING-type" evidence="6">
    <location>
        <begin position="334"/>
        <end position="375"/>
    </location>
</feature>
<sequence>MENSFLQRWRSSRSRRHSNEQARSTETRVLVLTNHLLWDLFEFQDMDWRSARTSLDHGVSIRSYPVNHSGQHRHSLGSVADTPEGGLEPSGAEVEELVRRLNAIRDQNNVQRSGQSHQAPGSRSHRSSRWPSFVNALGRVFTSNSGANARRRASQEVRRGRLSSDWEARPAEPQEHRPVQGAQEQPGHSQEADEPIDVAALARMLDDMIVRRSMYPDEGSPDGPPEENDRRQRSASIDAATVFLRLRELRAHPSGRERAAHRLGEDSQPHESVVQLQEVLSPIPRGATRWAIASLPTRTWTGKKADVSVGASPGEVRGGPKRLSEEKDPYKERCNICLCDYDEGDVVRTLPCLHWFHADCVDRWLRSNGTCPICKNRV</sequence>
<dbReference type="InterPro" id="IPR001841">
    <property type="entry name" value="Znf_RING"/>
</dbReference>
<dbReference type="SMART" id="SM00744">
    <property type="entry name" value="RINGv"/>
    <property type="match status" value="1"/>
</dbReference>
<organism evidence="7">
    <name type="scientific">Tetraselmis sp. GSL018</name>
    <dbReference type="NCBI Taxonomy" id="582737"/>
    <lineage>
        <taxon>Eukaryota</taxon>
        <taxon>Viridiplantae</taxon>
        <taxon>Chlorophyta</taxon>
        <taxon>core chlorophytes</taxon>
        <taxon>Chlorodendrophyceae</taxon>
        <taxon>Chlorodendrales</taxon>
        <taxon>Chlorodendraceae</taxon>
        <taxon>Tetraselmis</taxon>
    </lineage>
</organism>
<keyword evidence="2 4" id="KW-0863">Zinc-finger</keyword>
<feature type="region of interest" description="Disordered" evidence="5">
    <location>
        <begin position="305"/>
        <end position="324"/>
    </location>
</feature>
<dbReference type="PROSITE" id="PS50089">
    <property type="entry name" value="ZF_RING_2"/>
    <property type="match status" value="1"/>
</dbReference>
<evidence type="ECO:0000256" key="3">
    <source>
        <dbReference type="ARBA" id="ARBA00022833"/>
    </source>
</evidence>
<accession>A0A061RFX1</accession>
<dbReference type="Pfam" id="PF13639">
    <property type="entry name" value="zf-RING_2"/>
    <property type="match status" value="1"/>
</dbReference>
<protein>
    <submittedName>
        <fullName evidence="7">E3 ubiquitin-protein ligase SDIR1</fullName>
    </submittedName>
</protein>
<dbReference type="GO" id="GO:0005634">
    <property type="term" value="C:nucleus"/>
    <property type="evidence" value="ECO:0007669"/>
    <property type="project" value="TreeGrafter"/>
</dbReference>
<dbReference type="SUPFAM" id="SSF57850">
    <property type="entry name" value="RING/U-box"/>
    <property type="match status" value="1"/>
</dbReference>
<feature type="compositionally biased region" description="Basic and acidic residues" evidence="5">
    <location>
        <begin position="153"/>
        <end position="178"/>
    </location>
</feature>
<evidence type="ECO:0000256" key="5">
    <source>
        <dbReference type="SAM" id="MobiDB-lite"/>
    </source>
</evidence>
<dbReference type="PANTHER" id="PTHR45931">
    <property type="entry name" value="SI:CH211-59O9.10"/>
    <property type="match status" value="1"/>
</dbReference>
<feature type="region of interest" description="Disordered" evidence="5">
    <location>
        <begin position="66"/>
        <end position="89"/>
    </location>
</feature>
<proteinExistence type="predicted"/>
<feature type="region of interest" description="Disordered" evidence="5">
    <location>
        <begin position="145"/>
        <end position="193"/>
    </location>
</feature>
<dbReference type="GO" id="GO:0008270">
    <property type="term" value="F:zinc ion binding"/>
    <property type="evidence" value="ECO:0007669"/>
    <property type="project" value="UniProtKB-KW"/>
</dbReference>
<feature type="region of interest" description="Disordered" evidence="5">
    <location>
        <begin position="213"/>
        <end position="234"/>
    </location>
</feature>
<name>A0A061RFX1_9CHLO</name>
<keyword evidence="1" id="KW-0479">Metal-binding</keyword>
<reference evidence="7" key="1">
    <citation type="submission" date="2014-05" db="EMBL/GenBank/DDBJ databases">
        <title>The transcriptome of the halophilic microalga Tetraselmis sp. GSL018 isolated from the Great Salt Lake, Utah.</title>
        <authorList>
            <person name="Jinkerson R.E."/>
            <person name="D'Adamo S."/>
            <person name="Posewitz M.C."/>
        </authorList>
    </citation>
    <scope>NUCLEOTIDE SEQUENCE</scope>
    <source>
        <strain evidence="7">GSL018</strain>
    </source>
</reference>
<dbReference type="Gene3D" id="3.30.40.10">
    <property type="entry name" value="Zinc/RING finger domain, C3HC4 (zinc finger)"/>
    <property type="match status" value="1"/>
</dbReference>
<feature type="region of interest" description="Disordered" evidence="5">
    <location>
        <begin position="105"/>
        <end position="129"/>
    </location>
</feature>
<dbReference type="PANTHER" id="PTHR45931:SF3">
    <property type="entry name" value="RING ZINC FINGER-CONTAINING PROTEIN"/>
    <property type="match status" value="1"/>
</dbReference>
<keyword evidence="3" id="KW-0862">Zinc</keyword>
<feature type="compositionally biased region" description="Polar residues" evidence="5">
    <location>
        <begin position="105"/>
        <end position="121"/>
    </location>
</feature>
<evidence type="ECO:0000256" key="1">
    <source>
        <dbReference type="ARBA" id="ARBA00022723"/>
    </source>
</evidence>
<dbReference type="InterPro" id="IPR051834">
    <property type="entry name" value="RING_finger_E3_ligase"/>
</dbReference>